<comment type="similarity">
    <text evidence="3">Belongs to the UreF family.</text>
</comment>
<gene>
    <name evidence="3" type="primary">ureF</name>
    <name evidence="4" type="ORF">JI744_13685</name>
</gene>
<dbReference type="PANTHER" id="PTHR33620">
    <property type="entry name" value="UREASE ACCESSORY PROTEIN F"/>
    <property type="match status" value="1"/>
</dbReference>
<comment type="subunit">
    <text evidence="3">UreD, UreF and UreG form a complex that acts as a GTP-hydrolysis-dependent molecular chaperone, activating the urease apoprotein by helping to assemble the nickel containing metallocenter of UreC. The UreE protein probably delivers the nickel.</text>
</comment>
<sequence length="209" mass="21812">MNALLTLTQWLSPAFPIGAFAHSQGLEAAISAGQVADAATLQDWIEGVLLFGSARNDAIFIMAARHSGDLTNLSDLAHAYMPSQGRALEAAELGRAFAAQVSAITGQDLPAMPYPVAVGAATRGLAVTDAQVLALWLQGLASQLVSVAVRFMPLGQSAGQRAIHNLAPLIADAADTYSTLTLDDLGSCTWGADMAGMAQETMDIRIFRS</sequence>
<dbReference type="Gene3D" id="1.10.4190.10">
    <property type="entry name" value="Urease accessory protein UreF"/>
    <property type="match status" value="1"/>
</dbReference>
<dbReference type="GO" id="GO:0005737">
    <property type="term" value="C:cytoplasm"/>
    <property type="evidence" value="ECO:0007669"/>
    <property type="project" value="UniProtKB-SubCell"/>
</dbReference>
<dbReference type="Proteomes" id="UP000619033">
    <property type="component" value="Unassembled WGS sequence"/>
</dbReference>
<keyword evidence="1 3" id="KW-0996">Nickel insertion</keyword>
<dbReference type="RefSeq" id="WP_202661694.1">
    <property type="nucleotide sequence ID" value="NZ_JAESVP010000006.1"/>
</dbReference>
<proteinExistence type="inferred from homology"/>
<dbReference type="InterPro" id="IPR002639">
    <property type="entry name" value="UreF"/>
</dbReference>
<evidence type="ECO:0000256" key="2">
    <source>
        <dbReference type="ARBA" id="ARBA00023186"/>
    </source>
</evidence>
<comment type="caution">
    <text evidence="4">The sequence shown here is derived from an EMBL/GenBank/DDBJ whole genome shotgun (WGS) entry which is preliminary data.</text>
</comment>
<protein>
    <recommendedName>
        <fullName evidence="3">Urease accessory protein UreF</fullName>
    </recommendedName>
</protein>
<evidence type="ECO:0000256" key="1">
    <source>
        <dbReference type="ARBA" id="ARBA00022988"/>
    </source>
</evidence>
<dbReference type="PANTHER" id="PTHR33620:SF1">
    <property type="entry name" value="UREASE ACCESSORY PROTEIN F"/>
    <property type="match status" value="1"/>
</dbReference>
<comment type="function">
    <text evidence="3">Required for maturation of urease via the functional incorporation of the urease nickel metallocenter.</text>
</comment>
<dbReference type="AlphaFoldDB" id="A0A8J7SVY8"/>
<dbReference type="GO" id="GO:0016151">
    <property type="term" value="F:nickel cation binding"/>
    <property type="evidence" value="ECO:0007669"/>
    <property type="project" value="UniProtKB-UniRule"/>
</dbReference>
<reference evidence="4" key="1">
    <citation type="submission" date="2021-01" db="EMBL/GenBank/DDBJ databases">
        <title>Genome seq and assembly of Tabrizicola sp. KVB23.</title>
        <authorList>
            <person name="Chhetri G."/>
        </authorList>
    </citation>
    <scope>NUCLEOTIDE SEQUENCE</scope>
    <source>
        <strain evidence="4">KVB23</strain>
    </source>
</reference>
<dbReference type="PIRSF" id="PIRSF009467">
    <property type="entry name" value="Ureas_acces_UreF"/>
    <property type="match status" value="1"/>
</dbReference>
<accession>A0A8J7SVY8</accession>
<dbReference type="EMBL" id="JAESVP010000006">
    <property type="protein sequence ID" value="MBL4929161.1"/>
    <property type="molecule type" value="Genomic_DNA"/>
</dbReference>
<organism evidence="4 5">
    <name type="scientific">Fuscibacter oryzae</name>
    <dbReference type="NCBI Taxonomy" id="2803939"/>
    <lineage>
        <taxon>Bacteria</taxon>
        <taxon>Pseudomonadati</taxon>
        <taxon>Pseudomonadota</taxon>
        <taxon>Alphaproteobacteria</taxon>
        <taxon>Rhodobacterales</taxon>
        <taxon>Paracoccaceae</taxon>
        <taxon>Fuscibacter</taxon>
    </lineage>
</organism>
<keyword evidence="5" id="KW-1185">Reference proteome</keyword>
<evidence type="ECO:0000256" key="3">
    <source>
        <dbReference type="HAMAP-Rule" id="MF_01385"/>
    </source>
</evidence>
<evidence type="ECO:0000313" key="5">
    <source>
        <dbReference type="Proteomes" id="UP000619033"/>
    </source>
</evidence>
<name>A0A8J7SVY8_9RHOB</name>
<keyword evidence="2 3" id="KW-0143">Chaperone</keyword>
<comment type="subcellular location">
    <subcellularLocation>
        <location evidence="3">Cytoplasm</location>
    </subcellularLocation>
</comment>
<dbReference type="InterPro" id="IPR038277">
    <property type="entry name" value="UreF_sf"/>
</dbReference>
<keyword evidence="3" id="KW-0963">Cytoplasm</keyword>
<dbReference type="HAMAP" id="MF_01385">
    <property type="entry name" value="UreF"/>
    <property type="match status" value="1"/>
</dbReference>
<evidence type="ECO:0000313" key="4">
    <source>
        <dbReference type="EMBL" id="MBL4929161.1"/>
    </source>
</evidence>
<dbReference type="Pfam" id="PF01730">
    <property type="entry name" value="UreF"/>
    <property type="match status" value="1"/>
</dbReference>